<accession>K9GTZ9</accession>
<dbReference type="PANTHER" id="PTHR43023:SF3">
    <property type="entry name" value="PROTEIN TRIGALACTOSYLDIACYLGLYCEROL 3, CHLOROPLASTIC"/>
    <property type="match status" value="1"/>
</dbReference>
<dbReference type="InterPro" id="IPR017871">
    <property type="entry name" value="ABC_transporter-like_CS"/>
</dbReference>
<reference evidence="6 7" key="1">
    <citation type="journal article" date="2013" name="Genome Announc.">
        <title>Draft Genome Sequence of an Alphaproteobacterium, Caenispirillum salinarum AK4(T), Isolated from a Solar Saltern.</title>
        <authorList>
            <person name="Khatri I."/>
            <person name="Singh A."/>
            <person name="Korpole S."/>
            <person name="Pinnaka A.K."/>
            <person name="Subramanian S."/>
        </authorList>
    </citation>
    <scope>NUCLEOTIDE SEQUENCE [LARGE SCALE GENOMIC DNA]</scope>
    <source>
        <strain evidence="6 7">AK4</strain>
    </source>
</reference>
<dbReference type="SMART" id="SM00382">
    <property type="entry name" value="AAA"/>
    <property type="match status" value="1"/>
</dbReference>
<gene>
    <name evidence="6" type="ORF">C882_0833</name>
</gene>
<evidence type="ECO:0000256" key="1">
    <source>
        <dbReference type="ARBA" id="ARBA00022448"/>
    </source>
</evidence>
<dbReference type="PROSITE" id="PS50893">
    <property type="entry name" value="ABC_TRANSPORTER_2"/>
    <property type="match status" value="1"/>
</dbReference>
<keyword evidence="2" id="KW-0547">Nucleotide-binding</keyword>
<dbReference type="STRING" id="1238182.C882_0833"/>
<protein>
    <submittedName>
        <fullName evidence="6">Methionine ABC transporter ATP-binding protein</fullName>
    </submittedName>
</protein>
<dbReference type="InterPro" id="IPR027417">
    <property type="entry name" value="P-loop_NTPase"/>
</dbReference>
<dbReference type="eggNOG" id="COG1127">
    <property type="taxonomic scope" value="Bacteria"/>
</dbReference>
<dbReference type="GO" id="GO:0016887">
    <property type="term" value="F:ATP hydrolysis activity"/>
    <property type="evidence" value="ECO:0007669"/>
    <property type="project" value="InterPro"/>
</dbReference>
<keyword evidence="1" id="KW-0813">Transport</keyword>
<evidence type="ECO:0000313" key="7">
    <source>
        <dbReference type="Proteomes" id="UP000009881"/>
    </source>
</evidence>
<comment type="caution">
    <text evidence="6">The sequence shown here is derived from an EMBL/GenBank/DDBJ whole genome shotgun (WGS) entry which is preliminary data.</text>
</comment>
<dbReference type="GO" id="GO:0005524">
    <property type="term" value="F:ATP binding"/>
    <property type="evidence" value="ECO:0007669"/>
    <property type="project" value="UniProtKB-KW"/>
</dbReference>
<evidence type="ECO:0000256" key="2">
    <source>
        <dbReference type="ARBA" id="ARBA00022741"/>
    </source>
</evidence>
<dbReference type="AlphaFoldDB" id="K9GTZ9"/>
<dbReference type="Pfam" id="PF00005">
    <property type="entry name" value="ABC_tran"/>
    <property type="match status" value="1"/>
</dbReference>
<dbReference type="PROSITE" id="PS00211">
    <property type="entry name" value="ABC_TRANSPORTER_1"/>
    <property type="match status" value="1"/>
</dbReference>
<organism evidence="6 7">
    <name type="scientific">Caenispirillum salinarum AK4</name>
    <dbReference type="NCBI Taxonomy" id="1238182"/>
    <lineage>
        <taxon>Bacteria</taxon>
        <taxon>Pseudomonadati</taxon>
        <taxon>Pseudomonadota</taxon>
        <taxon>Alphaproteobacteria</taxon>
        <taxon>Rhodospirillales</taxon>
        <taxon>Novispirillaceae</taxon>
        <taxon>Caenispirillum</taxon>
    </lineage>
</organism>
<dbReference type="SUPFAM" id="SSF52540">
    <property type="entry name" value="P-loop containing nucleoside triphosphate hydrolases"/>
    <property type="match status" value="1"/>
</dbReference>
<dbReference type="Gene3D" id="3.40.50.300">
    <property type="entry name" value="P-loop containing nucleotide triphosphate hydrolases"/>
    <property type="match status" value="1"/>
</dbReference>
<sequence>MDPMPHASPEETPPRPPDPAARDAHGGEVVIRVRDLVTHYGDRQILKNVSLDVHAGEILVIMGGSGSGKSTLLNHLLGLLRPTSGVIEVLGKDINTSKESELTEIRRKFGVAFQGGALFSSMNLLENIMLPLYEHTDLDRRTMEIMARMKMEVVSLSGFDDLMPAELSGGMIKRAALARAIVMDPRILFCDEPSAGLDPVVAANIDDLILDLRDATGMSVVVVTHELESAFKIADRICVLDKGKVLTIAPVDEVRANPDQRIQNLLNRRTEEEELDPEAYLRRLTGEKEP</sequence>
<keyword evidence="3 6" id="KW-0067">ATP-binding</keyword>
<evidence type="ECO:0000256" key="4">
    <source>
        <dbReference type="SAM" id="MobiDB-lite"/>
    </source>
</evidence>
<evidence type="ECO:0000256" key="3">
    <source>
        <dbReference type="ARBA" id="ARBA00022840"/>
    </source>
</evidence>
<dbReference type="EMBL" id="ANHY01000015">
    <property type="protein sequence ID" value="EKV28622.1"/>
    <property type="molecule type" value="Genomic_DNA"/>
</dbReference>
<dbReference type="PANTHER" id="PTHR43023">
    <property type="entry name" value="PROTEIN TRIGALACTOSYLDIACYLGLYCEROL 3, CHLOROPLASTIC"/>
    <property type="match status" value="1"/>
</dbReference>
<proteinExistence type="predicted"/>
<name>K9GTZ9_9PROT</name>
<dbReference type="RefSeq" id="WP_009541490.1">
    <property type="nucleotide sequence ID" value="NZ_ANHY01000015.1"/>
</dbReference>
<evidence type="ECO:0000259" key="5">
    <source>
        <dbReference type="PROSITE" id="PS50893"/>
    </source>
</evidence>
<dbReference type="PATRIC" id="fig|1238182.3.peg.3047"/>
<dbReference type="InterPro" id="IPR003439">
    <property type="entry name" value="ABC_transporter-like_ATP-bd"/>
</dbReference>
<dbReference type="InterPro" id="IPR003593">
    <property type="entry name" value="AAA+_ATPase"/>
</dbReference>
<feature type="domain" description="ABC transporter" evidence="5">
    <location>
        <begin position="31"/>
        <end position="267"/>
    </location>
</feature>
<dbReference type="Proteomes" id="UP000009881">
    <property type="component" value="Unassembled WGS sequence"/>
</dbReference>
<keyword evidence="7" id="KW-1185">Reference proteome</keyword>
<feature type="region of interest" description="Disordered" evidence="4">
    <location>
        <begin position="1"/>
        <end position="24"/>
    </location>
</feature>
<evidence type="ECO:0000313" key="6">
    <source>
        <dbReference type="EMBL" id="EKV28622.1"/>
    </source>
</evidence>